<proteinExistence type="predicted"/>
<protein>
    <submittedName>
        <fullName evidence="4">Vesicle-associated membrane protein 2-like</fullName>
    </submittedName>
</protein>
<reference evidence="4 5" key="1">
    <citation type="journal article" date="2023" name="BMC Biol.">
        <title>The compact genome of the sponge Oopsacas minuta (Hexactinellida) is lacking key metazoan core genes.</title>
        <authorList>
            <person name="Santini S."/>
            <person name="Schenkelaars Q."/>
            <person name="Jourda C."/>
            <person name="Duchesne M."/>
            <person name="Belahbib H."/>
            <person name="Rocher C."/>
            <person name="Selva M."/>
            <person name="Riesgo A."/>
            <person name="Vervoort M."/>
            <person name="Leys S.P."/>
            <person name="Kodjabachian L."/>
            <person name="Le Bivic A."/>
            <person name="Borchiellini C."/>
            <person name="Claverie J.M."/>
            <person name="Renard E."/>
        </authorList>
    </citation>
    <scope>NUCLEOTIDE SEQUENCE [LARGE SCALE GENOMIC DNA]</scope>
    <source>
        <strain evidence="4">SPO-2</strain>
    </source>
</reference>
<evidence type="ECO:0000256" key="1">
    <source>
        <dbReference type="PROSITE-ProRule" id="PRU00290"/>
    </source>
</evidence>
<sequence>MGRNFYYSRDTRETDRIRDTQAKTTEVKSHLKTNIEKLLDRDQKLSDIDQRADQLEYGSRQFVYGATRLKRKMWWQNIKMWIILIIIIAVILIIIIAIIIIAVIAGNSGNK</sequence>
<organism evidence="4 5">
    <name type="scientific">Oopsacas minuta</name>
    <dbReference type="NCBI Taxonomy" id="111878"/>
    <lineage>
        <taxon>Eukaryota</taxon>
        <taxon>Metazoa</taxon>
        <taxon>Porifera</taxon>
        <taxon>Hexactinellida</taxon>
        <taxon>Hexasterophora</taxon>
        <taxon>Lyssacinosida</taxon>
        <taxon>Leucopsacidae</taxon>
        <taxon>Oopsacas</taxon>
    </lineage>
</organism>
<dbReference type="SUPFAM" id="SSF58038">
    <property type="entry name" value="SNARE fusion complex"/>
    <property type="match status" value="1"/>
</dbReference>
<dbReference type="InterPro" id="IPR042855">
    <property type="entry name" value="V_SNARE_CC"/>
</dbReference>
<gene>
    <name evidence="4" type="ORF">LOD99_4446</name>
</gene>
<evidence type="ECO:0000256" key="2">
    <source>
        <dbReference type="SAM" id="Phobius"/>
    </source>
</evidence>
<dbReference type="AlphaFoldDB" id="A0AAV7JUI8"/>
<keyword evidence="1" id="KW-0175">Coiled coil</keyword>
<dbReference type="Proteomes" id="UP001165289">
    <property type="component" value="Unassembled WGS sequence"/>
</dbReference>
<feature type="transmembrane region" description="Helical" evidence="2">
    <location>
        <begin position="80"/>
        <end position="105"/>
    </location>
</feature>
<dbReference type="PIRSF" id="PIRSF005409">
    <property type="entry name" value="Synaptobrevin_euk"/>
    <property type="match status" value="1"/>
</dbReference>
<dbReference type="InterPro" id="IPR001388">
    <property type="entry name" value="Synaptobrevin-like"/>
</dbReference>
<keyword evidence="2" id="KW-1133">Transmembrane helix</keyword>
<dbReference type="PROSITE" id="PS50892">
    <property type="entry name" value="V_SNARE"/>
    <property type="match status" value="1"/>
</dbReference>
<keyword evidence="2" id="KW-0812">Transmembrane</keyword>
<dbReference type="GO" id="GO:0016020">
    <property type="term" value="C:membrane"/>
    <property type="evidence" value="ECO:0007669"/>
    <property type="project" value="InterPro"/>
</dbReference>
<name>A0AAV7JUI8_9METZ</name>
<keyword evidence="5" id="KW-1185">Reference proteome</keyword>
<dbReference type="PANTHER" id="PTHR45701">
    <property type="entry name" value="SYNAPTOBREVIN FAMILY MEMBER"/>
    <property type="match status" value="1"/>
</dbReference>
<dbReference type="Pfam" id="PF00957">
    <property type="entry name" value="Synaptobrevin"/>
    <property type="match status" value="1"/>
</dbReference>
<dbReference type="InterPro" id="IPR016444">
    <property type="entry name" value="Synaptobrevin/VAMP"/>
</dbReference>
<dbReference type="PRINTS" id="PR00219">
    <property type="entry name" value="SYNAPTOBREVN"/>
</dbReference>
<keyword evidence="2" id="KW-0472">Membrane</keyword>
<evidence type="ECO:0000313" key="5">
    <source>
        <dbReference type="Proteomes" id="UP001165289"/>
    </source>
</evidence>
<accession>A0AAV7JUI8</accession>
<dbReference type="EMBL" id="JAKMXF010000298">
    <property type="protein sequence ID" value="KAI6652663.1"/>
    <property type="molecule type" value="Genomic_DNA"/>
</dbReference>
<evidence type="ECO:0000259" key="3">
    <source>
        <dbReference type="PROSITE" id="PS50892"/>
    </source>
</evidence>
<feature type="domain" description="V-SNARE coiled-coil homology" evidence="3">
    <location>
        <begin position="16"/>
        <end position="76"/>
    </location>
</feature>
<comment type="caution">
    <text evidence="4">The sequence shown here is derived from an EMBL/GenBank/DDBJ whole genome shotgun (WGS) entry which is preliminary data.</text>
</comment>
<dbReference type="Gene3D" id="1.20.5.110">
    <property type="match status" value="1"/>
</dbReference>
<evidence type="ECO:0000313" key="4">
    <source>
        <dbReference type="EMBL" id="KAI6652663.1"/>
    </source>
</evidence>
<dbReference type="GO" id="GO:0016192">
    <property type="term" value="P:vesicle-mediated transport"/>
    <property type="evidence" value="ECO:0007669"/>
    <property type="project" value="InterPro"/>
</dbReference>